<dbReference type="Pfam" id="PF01556">
    <property type="entry name" value="DnaJ_C"/>
    <property type="match status" value="1"/>
</dbReference>
<dbReference type="PANTHER" id="PTHR43096">
    <property type="entry name" value="DNAJ HOMOLOG 1, MITOCHONDRIAL-RELATED"/>
    <property type="match status" value="1"/>
</dbReference>
<dbReference type="SUPFAM" id="SSF46565">
    <property type="entry name" value="Chaperone J-domain"/>
    <property type="match status" value="1"/>
</dbReference>
<protein>
    <submittedName>
        <fullName evidence="3">J domain-containing protein</fullName>
    </submittedName>
</protein>
<organism evidence="3">
    <name type="scientific">Cyanobacterium aponinum AL20115</name>
    <dbReference type="NCBI Taxonomy" id="3090662"/>
    <lineage>
        <taxon>Bacteria</taxon>
        <taxon>Bacillati</taxon>
        <taxon>Cyanobacteriota</taxon>
        <taxon>Cyanophyceae</taxon>
        <taxon>Oscillatoriophycideae</taxon>
        <taxon>Chroococcales</taxon>
        <taxon>Geminocystaceae</taxon>
        <taxon>Cyanobacterium</taxon>
    </lineage>
</organism>
<dbReference type="GO" id="GO:0005737">
    <property type="term" value="C:cytoplasm"/>
    <property type="evidence" value="ECO:0007669"/>
    <property type="project" value="TreeGrafter"/>
</dbReference>
<dbReference type="GO" id="GO:0051082">
    <property type="term" value="F:unfolded protein binding"/>
    <property type="evidence" value="ECO:0007669"/>
    <property type="project" value="InterPro"/>
</dbReference>
<dbReference type="CDD" id="cd10747">
    <property type="entry name" value="DnaJ_C"/>
    <property type="match status" value="1"/>
</dbReference>
<dbReference type="InterPro" id="IPR002939">
    <property type="entry name" value="DnaJ_C"/>
</dbReference>
<dbReference type="GO" id="GO:0042026">
    <property type="term" value="P:protein refolding"/>
    <property type="evidence" value="ECO:0007669"/>
    <property type="project" value="TreeGrafter"/>
</dbReference>
<proteinExistence type="predicted"/>
<dbReference type="InterPro" id="IPR008971">
    <property type="entry name" value="HSP40/DnaJ_pept-bd"/>
</dbReference>
<evidence type="ECO:0000313" key="3">
    <source>
        <dbReference type="EMBL" id="WPF88672.1"/>
    </source>
</evidence>
<feature type="domain" description="J" evidence="2">
    <location>
        <begin position="8"/>
        <end position="73"/>
    </location>
</feature>
<sequence length="329" mass="36923">MQGMEFKDYYSVLGVDKKASGEEIKKAFRKLAVKYHPDRNPDNKAAEEKFKEISEAYEVLGDTEKRKKYDQFIRYGRPMGQRTTSRNTTTWGNTYQTRSSNDMDFDFGKYNSFDEFIADLLGRPFGNTRTQTTGFSDFGGFNTGTTASQGRGNDIEKSITLTYYQAYHGVQTKLDLGSEIVTVKIPAGAKNGTKVRLKGKGQINPISNHKGDLYLKVELKPHDFFSFEDDKLVCEVPITPYEAVLGGEVNVPTPEGEVMVKIPAGIRHGQSLRLKGKGWSNPKGGNGDLLVKIAIATPKNISDQEKEYYEKIRSISQDDPRLSLKNIKL</sequence>
<dbReference type="FunFam" id="2.60.260.20:FF:000013">
    <property type="entry name" value="DnaJ subfamily B member 11"/>
    <property type="match status" value="1"/>
</dbReference>
<dbReference type="PRINTS" id="PR00625">
    <property type="entry name" value="JDOMAIN"/>
</dbReference>
<dbReference type="CDD" id="cd06257">
    <property type="entry name" value="DnaJ"/>
    <property type="match status" value="1"/>
</dbReference>
<dbReference type="AlphaFoldDB" id="A0AAF1C1H5"/>
<name>A0AAF1C1H5_9CHRO</name>
<dbReference type="PROSITE" id="PS00636">
    <property type="entry name" value="DNAJ_1"/>
    <property type="match status" value="1"/>
</dbReference>
<evidence type="ECO:0000256" key="1">
    <source>
        <dbReference type="ARBA" id="ARBA00023186"/>
    </source>
</evidence>
<dbReference type="RefSeq" id="WP_041922570.1">
    <property type="nucleotide sequence ID" value="NZ_CP138348.1"/>
</dbReference>
<dbReference type="InterPro" id="IPR018253">
    <property type="entry name" value="DnaJ_domain_CS"/>
</dbReference>
<dbReference type="PROSITE" id="PS50076">
    <property type="entry name" value="DNAJ_2"/>
    <property type="match status" value="1"/>
</dbReference>
<dbReference type="Pfam" id="PF00226">
    <property type="entry name" value="DnaJ"/>
    <property type="match status" value="1"/>
</dbReference>
<dbReference type="Gene3D" id="1.10.287.110">
    <property type="entry name" value="DnaJ domain"/>
    <property type="match status" value="1"/>
</dbReference>
<dbReference type="InterPro" id="IPR001623">
    <property type="entry name" value="DnaJ_domain"/>
</dbReference>
<keyword evidence="1" id="KW-0143">Chaperone</keyword>
<evidence type="ECO:0000259" key="2">
    <source>
        <dbReference type="PROSITE" id="PS50076"/>
    </source>
</evidence>
<dbReference type="EMBL" id="CP138348">
    <property type="protein sequence ID" value="WPF88672.1"/>
    <property type="molecule type" value="Genomic_DNA"/>
</dbReference>
<gene>
    <name evidence="3" type="ORF">SAY89_18085</name>
</gene>
<dbReference type="InterPro" id="IPR036869">
    <property type="entry name" value="J_dom_sf"/>
</dbReference>
<dbReference type="Gene3D" id="2.60.260.20">
    <property type="entry name" value="Urease metallochaperone UreE, N-terminal domain"/>
    <property type="match status" value="2"/>
</dbReference>
<dbReference type="SUPFAM" id="SSF49493">
    <property type="entry name" value="HSP40/DnaJ peptide-binding domain"/>
    <property type="match status" value="2"/>
</dbReference>
<accession>A0AAF1C1H5</accession>
<dbReference type="SMART" id="SM00271">
    <property type="entry name" value="DnaJ"/>
    <property type="match status" value="1"/>
</dbReference>
<reference evidence="3" key="1">
    <citation type="submission" date="2023-11" db="EMBL/GenBank/DDBJ databases">
        <title>Genome sequence of Cyanobacterium aponinum BCRC AL20115.</title>
        <authorList>
            <person name="Chang H.-Y."/>
            <person name="Lin K.-M."/>
            <person name="Hsueh H.-T."/>
            <person name="Chu H.-A."/>
            <person name="Kuo C.-H."/>
        </authorList>
    </citation>
    <scope>NUCLEOTIDE SEQUENCE</scope>
    <source>
        <strain evidence="3">AL20115</strain>
    </source>
</reference>
<dbReference type="PANTHER" id="PTHR43096:SF52">
    <property type="entry name" value="DNAJ HOMOLOG 1, MITOCHONDRIAL-RELATED"/>
    <property type="match status" value="1"/>
</dbReference>